<name>A0ACD0NUE6_9BASI</name>
<sequence>MASYNYQASAYPSAVTASTSTSATTSADPYAPFYYWDPTANNWAFDYDSYYKTYGYPENYDPQQAYSAAYAQPYGSVGGDLTAAMGQVAGSEGLLDPNSDGEKRKRGKEEDDGKVAGKLKKGETRETVLRKAAGKIWEDQTLLEWDPSHKRLFIGDLGNDVSDETLAQAFQKYKTFSKARVIRRKHDNKSKGYGFVAFADPEDFLKAWKEMDGKYIGSRPCRIKKANEEVQPVTIGARKDKMLAANLKYEEHLHKSKMGGPIGKDLRRQGGIGKPYSRK</sequence>
<dbReference type="EMBL" id="KZ820048">
    <property type="protein sequence ID" value="PWN49454.1"/>
    <property type="molecule type" value="Genomic_DNA"/>
</dbReference>
<gene>
    <name evidence="1" type="ORF">IE53DRAFT_388315</name>
</gene>
<evidence type="ECO:0000313" key="1">
    <source>
        <dbReference type="EMBL" id="PWN49454.1"/>
    </source>
</evidence>
<protein>
    <submittedName>
        <fullName evidence="1">RNA-binding domain-containing protein</fullName>
    </submittedName>
</protein>
<keyword evidence="2" id="KW-1185">Reference proteome</keyword>
<dbReference type="Proteomes" id="UP000245626">
    <property type="component" value="Unassembled WGS sequence"/>
</dbReference>
<organism evidence="1 2">
    <name type="scientific">Violaceomyces palustris</name>
    <dbReference type="NCBI Taxonomy" id="1673888"/>
    <lineage>
        <taxon>Eukaryota</taxon>
        <taxon>Fungi</taxon>
        <taxon>Dikarya</taxon>
        <taxon>Basidiomycota</taxon>
        <taxon>Ustilaginomycotina</taxon>
        <taxon>Ustilaginomycetes</taxon>
        <taxon>Violaceomycetales</taxon>
        <taxon>Violaceomycetaceae</taxon>
        <taxon>Violaceomyces</taxon>
    </lineage>
</organism>
<reference evidence="1 2" key="1">
    <citation type="journal article" date="2018" name="Mol. Biol. Evol.">
        <title>Broad Genomic Sampling Reveals a Smut Pathogenic Ancestry of the Fungal Clade Ustilaginomycotina.</title>
        <authorList>
            <person name="Kijpornyongpan T."/>
            <person name="Mondo S.J."/>
            <person name="Barry K."/>
            <person name="Sandor L."/>
            <person name="Lee J."/>
            <person name="Lipzen A."/>
            <person name="Pangilinan J."/>
            <person name="LaButti K."/>
            <person name="Hainaut M."/>
            <person name="Henrissat B."/>
            <person name="Grigoriev I.V."/>
            <person name="Spatafora J.W."/>
            <person name="Aime M.C."/>
        </authorList>
    </citation>
    <scope>NUCLEOTIDE SEQUENCE [LARGE SCALE GENOMIC DNA]</scope>
    <source>
        <strain evidence="1 2">SA 807</strain>
    </source>
</reference>
<proteinExistence type="predicted"/>
<accession>A0ACD0NUE6</accession>
<evidence type="ECO:0000313" key="2">
    <source>
        <dbReference type="Proteomes" id="UP000245626"/>
    </source>
</evidence>